<feature type="region of interest" description="Disordered" evidence="1">
    <location>
        <begin position="421"/>
        <end position="441"/>
    </location>
</feature>
<dbReference type="AlphaFoldDB" id="A0A6J7R670"/>
<feature type="region of interest" description="Disordered" evidence="1">
    <location>
        <begin position="39"/>
        <end position="79"/>
    </location>
</feature>
<dbReference type="InterPro" id="IPR004474">
    <property type="entry name" value="LytR_CpsA_psr"/>
</dbReference>
<dbReference type="InterPro" id="IPR027381">
    <property type="entry name" value="LytR/CpsA/Psr_C"/>
</dbReference>
<dbReference type="InterPro" id="IPR050922">
    <property type="entry name" value="LytR/CpsA/Psr_CW_biosynth"/>
</dbReference>
<accession>A0A6J7R670</accession>
<evidence type="ECO:0000259" key="3">
    <source>
        <dbReference type="Pfam" id="PF13399"/>
    </source>
</evidence>
<organism evidence="5">
    <name type="scientific">freshwater metagenome</name>
    <dbReference type="NCBI Taxonomy" id="449393"/>
    <lineage>
        <taxon>unclassified sequences</taxon>
        <taxon>metagenomes</taxon>
        <taxon>ecological metagenomes</taxon>
    </lineage>
</organism>
<dbReference type="Pfam" id="PF03816">
    <property type="entry name" value="LytR_cpsA_psr"/>
    <property type="match status" value="1"/>
</dbReference>
<name>A0A6J7R670_9ZZZZ</name>
<dbReference type="PANTHER" id="PTHR33392:SF6">
    <property type="entry name" value="POLYISOPRENYL-TEICHOIC ACID--PEPTIDOGLYCAN TEICHOIC ACID TRANSFERASE TAGU"/>
    <property type="match status" value="1"/>
</dbReference>
<dbReference type="Gene3D" id="3.30.70.2390">
    <property type="match status" value="1"/>
</dbReference>
<evidence type="ECO:0000313" key="4">
    <source>
        <dbReference type="EMBL" id="CAB4951427.1"/>
    </source>
</evidence>
<dbReference type="Gene3D" id="3.40.630.190">
    <property type="entry name" value="LCP protein"/>
    <property type="match status" value="1"/>
</dbReference>
<dbReference type="Pfam" id="PF13399">
    <property type="entry name" value="LytR_C"/>
    <property type="match status" value="1"/>
</dbReference>
<sequence>MSDQGRHRLQARSPWRAVLTLLAAMVVVAGLITGGRALLPLSNEPDPNVTGSASVSPSPTEETSASPSNAPTPRPSPTGVAQQTLLMQVRDDDGLAVDNVLLGSLLKPEQGTLVRVQPRLLVDLPGGPETVFEATAAGNDATLSQRALSPLLGVAIDATWTLDRLAFAGLVDSIGGIYLNIRGPIDFKAADGTTLLRLPAGIQKLDGPSAADYALTRQPGEAELARMARYAEVVRQILLALPSDPSRVELLLGSLGALSRVTLPVAEMSELLVRLRWHVDRGHLSHYDLPVSAVSVGAAKADRLNFVIAERRMQADFPQARLVPGPDVPVRVLVTNGTTRVGLASTARGPLEAANFVVVSGGSAARLGYTESVVLVSGATPGSAAWGAGVAKALGLPPSAVRVSGPVRTTANVSVILGANYRPASSPSPEPSLTAEASPSP</sequence>
<gene>
    <name evidence="4" type="ORF">UFOPK3773_01428</name>
    <name evidence="5" type="ORF">UFOPK3992_01891</name>
</gene>
<feature type="domain" description="LytR/CpsA/Psr regulator C-terminal" evidence="3">
    <location>
        <begin position="330"/>
        <end position="421"/>
    </location>
</feature>
<proteinExistence type="predicted"/>
<dbReference type="EMBL" id="CAFBNF010000172">
    <property type="protein sequence ID" value="CAB4951427.1"/>
    <property type="molecule type" value="Genomic_DNA"/>
</dbReference>
<evidence type="ECO:0000313" key="5">
    <source>
        <dbReference type="EMBL" id="CAB5024233.1"/>
    </source>
</evidence>
<evidence type="ECO:0000259" key="2">
    <source>
        <dbReference type="Pfam" id="PF03816"/>
    </source>
</evidence>
<reference evidence="5" key="1">
    <citation type="submission" date="2020-05" db="EMBL/GenBank/DDBJ databases">
        <authorList>
            <person name="Chiriac C."/>
            <person name="Salcher M."/>
            <person name="Ghai R."/>
            <person name="Kavagutti S V."/>
        </authorList>
    </citation>
    <scope>NUCLEOTIDE SEQUENCE</scope>
</reference>
<dbReference type="PANTHER" id="PTHR33392">
    <property type="entry name" value="POLYISOPRENYL-TEICHOIC ACID--PEPTIDOGLYCAN TEICHOIC ACID TRANSFERASE TAGU"/>
    <property type="match status" value="1"/>
</dbReference>
<evidence type="ECO:0000256" key="1">
    <source>
        <dbReference type="SAM" id="MobiDB-lite"/>
    </source>
</evidence>
<feature type="domain" description="Cell envelope-related transcriptional attenuator" evidence="2">
    <location>
        <begin position="121"/>
        <end position="238"/>
    </location>
</feature>
<protein>
    <submittedName>
        <fullName evidence="5">Unannotated protein</fullName>
    </submittedName>
</protein>
<feature type="compositionally biased region" description="Low complexity" evidence="1">
    <location>
        <begin position="52"/>
        <end position="68"/>
    </location>
</feature>
<dbReference type="EMBL" id="CAFBOZ010000337">
    <property type="protein sequence ID" value="CAB5024233.1"/>
    <property type="molecule type" value="Genomic_DNA"/>
</dbReference>